<dbReference type="PANTHER" id="PTHR43213">
    <property type="entry name" value="BIFUNCTIONAL DTTP/UTP PYROPHOSPHATASE/METHYLTRANSFERASE PROTEIN-RELATED"/>
    <property type="match status" value="1"/>
</dbReference>
<accession>A0A9D2VJP4</accession>
<evidence type="ECO:0000256" key="4">
    <source>
        <dbReference type="SAM" id="MobiDB-lite"/>
    </source>
</evidence>
<dbReference type="GO" id="GO:0009117">
    <property type="term" value="P:nucleotide metabolic process"/>
    <property type="evidence" value="ECO:0007669"/>
    <property type="project" value="UniProtKB-KW"/>
</dbReference>
<protein>
    <recommendedName>
        <fullName evidence="3">dTTP/UTP pyrophosphatase</fullName>
        <shortName evidence="3">dTTPase/UTPase</shortName>
        <ecNumber evidence="3">3.6.1.9</ecNumber>
    </recommendedName>
    <alternativeName>
        <fullName evidence="3">Nucleoside triphosphate pyrophosphatase</fullName>
    </alternativeName>
    <alternativeName>
        <fullName evidence="3">Nucleotide pyrophosphatase</fullName>
        <shortName evidence="3">Nucleotide PPase</shortName>
    </alternativeName>
</protein>
<dbReference type="Pfam" id="PF02545">
    <property type="entry name" value="Maf"/>
    <property type="match status" value="1"/>
</dbReference>
<feature type="site" description="Important for substrate specificity" evidence="3">
    <location>
        <position position="197"/>
    </location>
</feature>
<dbReference type="PANTHER" id="PTHR43213:SF5">
    <property type="entry name" value="BIFUNCTIONAL DTTP_UTP PYROPHOSPHATASE_METHYLTRANSFERASE PROTEIN-RELATED"/>
    <property type="match status" value="1"/>
</dbReference>
<comment type="cofactor">
    <cofactor evidence="1 3">
        <name>a divalent metal cation</name>
        <dbReference type="ChEBI" id="CHEBI:60240"/>
    </cofactor>
</comment>
<gene>
    <name evidence="5" type="ORF">K8V16_04000</name>
</gene>
<reference evidence="5" key="2">
    <citation type="submission" date="2021-09" db="EMBL/GenBank/DDBJ databases">
        <authorList>
            <person name="Gilroy R."/>
        </authorList>
    </citation>
    <scope>NUCLEOTIDE SEQUENCE</scope>
    <source>
        <strain evidence="5">USAMLcec12-2067</strain>
    </source>
</reference>
<evidence type="ECO:0000313" key="6">
    <source>
        <dbReference type="Proteomes" id="UP000789325"/>
    </source>
</evidence>
<dbReference type="InterPro" id="IPR003697">
    <property type="entry name" value="Maf-like"/>
</dbReference>
<comment type="catalytic activity">
    <reaction evidence="3">
        <text>UTP + H2O = UMP + diphosphate + H(+)</text>
        <dbReference type="Rhea" id="RHEA:29395"/>
        <dbReference type="ChEBI" id="CHEBI:15377"/>
        <dbReference type="ChEBI" id="CHEBI:15378"/>
        <dbReference type="ChEBI" id="CHEBI:33019"/>
        <dbReference type="ChEBI" id="CHEBI:46398"/>
        <dbReference type="ChEBI" id="CHEBI:57865"/>
        <dbReference type="EC" id="3.6.1.9"/>
    </reaction>
</comment>
<feature type="region of interest" description="Disordered" evidence="4">
    <location>
        <begin position="1"/>
        <end position="26"/>
    </location>
</feature>
<dbReference type="HAMAP" id="MF_00528">
    <property type="entry name" value="Maf"/>
    <property type="match status" value="1"/>
</dbReference>
<dbReference type="GO" id="GO:0047429">
    <property type="term" value="F:nucleoside triphosphate diphosphatase activity"/>
    <property type="evidence" value="ECO:0007669"/>
    <property type="project" value="UniProtKB-EC"/>
</dbReference>
<proteinExistence type="inferred from homology"/>
<comment type="caution">
    <text evidence="3">Lacks conserved residue(s) required for the propagation of feature annotation.</text>
</comment>
<evidence type="ECO:0000313" key="5">
    <source>
        <dbReference type="EMBL" id="HJH42939.1"/>
    </source>
</evidence>
<comment type="function">
    <text evidence="3">Nucleoside triphosphate pyrophosphatase that hydrolyzes dTTP and UTP. May have a dual role in cell division arrest and in preventing the incorporation of modified nucleotides into cellular nucleic acids.</text>
</comment>
<dbReference type="EMBL" id="DYZL01000073">
    <property type="protein sequence ID" value="HJH42939.1"/>
    <property type="molecule type" value="Genomic_DNA"/>
</dbReference>
<keyword evidence="3" id="KW-0963">Cytoplasm</keyword>
<feature type="site" description="Important for substrate specificity" evidence="3">
    <location>
        <position position="106"/>
    </location>
</feature>
<dbReference type="Gene3D" id="3.90.950.10">
    <property type="match status" value="1"/>
</dbReference>
<keyword evidence="3" id="KW-0546">Nucleotide metabolism</keyword>
<keyword evidence="2 3" id="KW-0378">Hydrolase</keyword>
<dbReference type="CDD" id="cd00555">
    <property type="entry name" value="Maf"/>
    <property type="match status" value="1"/>
</dbReference>
<comment type="caution">
    <text evidence="5">The sequence shown here is derived from an EMBL/GenBank/DDBJ whole genome shotgun (WGS) entry which is preliminary data.</text>
</comment>
<dbReference type="SUPFAM" id="SSF52972">
    <property type="entry name" value="ITPase-like"/>
    <property type="match status" value="1"/>
</dbReference>
<feature type="site" description="Important for substrate specificity" evidence="3">
    <location>
        <position position="40"/>
    </location>
</feature>
<dbReference type="EC" id="3.6.1.9" evidence="3"/>
<dbReference type="GO" id="GO:0005737">
    <property type="term" value="C:cytoplasm"/>
    <property type="evidence" value="ECO:0007669"/>
    <property type="project" value="UniProtKB-SubCell"/>
</dbReference>
<evidence type="ECO:0000256" key="3">
    <source>
        <dbReference type="HAMAP-Rule" id="MF_00528"/>
    </source>
</evidence>
<dbReference type="InterPro" id="IPR029001">
    <property type="entry name" value="ITPase-like_fam"/>
</dbReference>
<feature type="active site" description="Proton acceptor" evidence="3">
    <location>
        <position position="105"/>
    </location>
</feature>
<organism evidence="5 6">
    <name type="scientific">Rubneribacter badeniensis</name>
    <dbReference type="NCBI Taxonomy" id="2070688"/>
    <lineage>
        <taxon>Bacteria</taxon>
        <taxon>Bacillati</taxon>
        <taxon>Actinomycetota</taxon>
        <taxon>Coriobacteriia</taxon>
        <taxon>Eggerthellales</taxon>
        <taxon>Eggerthellaceae</taxon>
        <taxon>Rubneribacter</taxon>
    </lineage>
</organism>
<comment type="similarity">
    <text evidence="3">Belongs to the Maf family. YhdE subfamily.</text>
</comment>
<comment type="catalytic activity">
    <reaction evidence="3">
        <text>dTTP + H2O = dTMP + diphosphate + H(+)</text>
        <dbReference type="Rhea" id="RHEA:28534"/>
        <dbReference type="ChEBI" id="CHEBI:15377"/>
        <dbReference type="ChEBI" id="CHEBI:15378"/>
        <dbReference type="ChEBI" id="CHEBI:33019"/>
        <dbReference type="ChEBI" id="CHEBI:37568"/>
        <dbReference type="ChEBI" id="CHEBI:63528"/>
        <dbReference type="EC" id="3.6.1.9"/>
    </reaction>
</comment>
<reference evidence="5" key="1">
    <citation type="journal article" date="2021" name="PeerJ">
        <title>Extensive microbial diversity within the chicken gut microbiome revealed by metagenomics and culture.</title>
        <authorList>
            <person name="Gilroy R."/>
            <person name="Ravi A."/>
            <person name="Getino M."/>
            <person name="Pursley I."/>
            <person name="Horton D.L."/>
            <person name="Alikhan N.F."/>
            <person name="Baker D."/>
            <person name="Gharbi K."/>
            <person name="Hall N."/>
            <person name="Watson M."/>
            <person name="Adriaenssens E.M."/>
            <person name="Foster-Nyarko E."/>
            <person name="Jarju S."/>
            <person name="Secka A."/>
            <person name="Antonio M."/>
            <person name="Oren A."/>
            <person name="Chaudhuri R.R."/>
            <person name="La Ragione R."/>
            <person name="Hildebrand F."/>
            <person name="Pallen M.J."/>
        </authorList>
    </citation>
    <scope>NUCLEOTIDE SEQUENCE</scope>
    <source>
        <strain evidence="5">USAMLcec12-2067</strain>
    </source>
</reference>
<feature type="compositionally biased region" description="Low complexity" evidence="4">
    <location>
        <begin position="8"/>
        <end position="26"/>
    </location>
</feature>
<sequence length="234" mass="24704">MENEQNILPDVASPAADSASPASADAAPSLDVILASASPRRRQLLADAGVAFTVRASEVDETLDADLLADPREAAKKLAERKAGAVVQEVLAEGYTGMAAILGADTMVVLDGEIFGKPANLSHATHMLRRLSGRTHEVITAVSVWMVAAPDPEQVSLGFRTFADVARVTFRELSDEEISSYLRKGESFDKAGAYAVQGAGADLVARVEGDLDTVIGLPVGRLLREFPDLSRSSS</sequence>
<name>A0A9D2VJP4_9ACTN</name>
<evidence type="ECO:0000256" key="2">
    <source>
        <dbReference type="ARBA" id="ARBA00022801"/>
    </source>
</evidence>
<dbReference type="NCBIfam" id="TIGR00172">
    <property type="entry name" value="maf"/>
    <property type="match status" value="1"/>
</dbReference>
<dbReference type="AlphaFoldDB" id="A0A9D2VJP4"/>
<evidence type="ECO:0000256" key="1">
    <source>
        <dbReference type="ARBA" id="ARBA00001968"/>
    </source>
</evidence>
<dbReference type="PIRSF" id="PIRSF006305">
    <property type="entry name" value="Maf"/>
    <property type="match status" value="1"/>
</dbReference>
<comment type="subcellular location">
    <subcellularLocation>
        <location evidence="3">Cytoplasm</location>
    </subcellularLocation>
</comment>
<dbReference type="Proteomes" id="UP000789325">
    <property type="component" value="Unassembled WGS sequence"/>
</dbReference>